<accession>A0A673JS95</accession>
<evidence type="ECO:0000259" key="1">
    <source>
        <dbReference type="PROSITE" id="PS50878"/>
    </source>
</evidence>
<dbReference type="InterPro" id="IPR026960">
    <property type="entry name" value="RVT-Znf"/>
</dbReference>
<evidence type="ECO:0000313" key="3">
    <source>
        <dbReference type="Proteomes" id="UP000472270"/>
    </source>
</evidence>
<organism evidence="2 3">
    <name type="scientific">Sinocyclocheilus rhinocerous</name>
    <dbReference type="NCBI Taxonomy" id="307959"/>
    <lineage>
        <taxon>Eukaryota</taxon>
        <taxon>Metazoa</taxon>
        <taxon>Chordata</taxon>
        <taxon>Craniata</taxon>
        <taxon>Vertebrata</taxon>
        <taxon>Euteleostomi</taxon>
        <taxon>Actinopterygii</taxon>
        <taxon>Neopterygii</taxon>
        <taxon>Teleostei</taxon>
        <taxon>Ostariophysi</taxon>
        <taxon>Cypriniformes</taxon>
        <taxon>Cyprinidae</taxon>
        <taxon>Cyprininae</taxon>
        <taxon>Sinocyclocheilus</taxon>
    </lineage>
</organism>
<dbReference type="InterPro" id="IPR000477">
    <property type="entry name" value="RT_dom"/>
</dbReference>
<dbReference type="InterPro" id="IPR043502">
    <property type="entry name" value="DNA/RNA_pol_sf"/>
</dbReference>
<dbReference type="Pfam" id="PF13966">
    <property type="entry name" value="zf-RVT"/>
    <property type="match status" value="1"/>
</dbReference>
<evidence type="ECO:0000313" key="2">
    <source>
        <dbReference type="Ensembl" id="ENSSRHP00000053180.1"/>
    </source>
</evidence>
<reference evidence="2" key="1">
    <citation type="submission" date="2025-08" db="UniProtKB">
        <authorList>
            <consortium name="Ensembl"/>
        </authorList>
    </citation>
    <scope>IDENTIFICATION</scope>
</reference>
<dbReference type="PROSITE" id="PS50878">
    <property type="entry name" value="RT_POL"/>
    <property type="match status" value="1"/>
</dbReference>
<dbReference type="AlphaFoldDB" id="A0A673JS95"/>
<protein>
    <recommendedName>
        <fullName evidence="1">Reverse transcriptase domain-containing protein</fullName>
    </recommendedName>
</protein>
<dbReference type="Ensembl" id="ENSSRHT00000054671.1">
    <property type="protein sequence ID" value="ENSSRHP00000053180.1"/>
    <property type="gene ID" value="ENSSRHG00000026756.1"/>
</dbReference>
<feature type="domain" description="Reverse transcriptase" evidence="1">
    <location>
        <begin position="1"/>
        <end position="184"/>
    </location>
</feature>
<dbReference type="PANTHER" id="PTHR31635">
    <property type="entry name" value="REVERSE TRANSCRIPTASE DOMAIN-CONTAINING PROTEIN-RELATED"/>
    <property type="match status" value="1"/>
</dbReference>
<dbReference type="Pfam" id="PF00078">
    <property type="entry name" value="RVT_1"/>
    <property type="match status" value="1"/>
</dbReference>
<keyword evidence="3" id="KW-1185">Reference proteome</keyword>
<dbReference type="SUPFAM" id="SSF56672">
    <property type="entry name" value="DNA/RNA polymerases"/>
    <property type="match status" value="1"/>
</dbReference>
<dbReference type="Proteomes" id="UP000472270">
    <property type="component" value="Unassembled WGS sequence"/>
</dbReference>
<name>A0A673JS95_9TELE</name>
<proteinExistence type="predicted"/>
<sequence>MIDYQSLIQSESLILFIDFFKAFDTVEHEFIFTTLRMFGFGEGFCKVIKMFYNNIYSYISLNPGMTPRIEILRGIRQGCPISPKLFILCTQMLAYIVVSHHQLKGITISDYEYRISQFADDTVIFLKYKSIVKKALNIISVFSRASGLSLNFKKCELFPLFSCNEENIESIPVKSEVKYLGLIMSKEIQTRELVNIDERIDSMKKSLNHWLMRDLSIMGRILLTKAEGISKLIYPCYSLYVSPQLIKKVNSIMFNFIWKNKTHYIKKSQMIREYKNGGLKATEFESTVGVLKLNWIKTYLAQPNSVWFHIPKCVFKKVGGLDFLLKCDFEVSKLPIKLSKFHKQILYYWKMIFTQNFTPHGSTLWNNRTITIKRKTVFKQEWYEKNVLCVVDLLDVTGQIIQHNSFMEKFEIKCSFREFNTLCKAIPLALKQLIQNTLTYSNVSVKLPELKIGGVYIGDKKCKNKVIGNVLKCKLFADFNTPSKLKQFENEIFKNKFCNYLKWPILPKMKDIQFRIINNVYPAAEILRKRFRFEVDPCVFCLEEPETIEHLFFSCPVTLKFWQDLYSWLNIDINTDIPSLNLFQVLVFGCADGLSKNMSLMLNIIITMGKYHIHKSKWNNSKP</sequence>
<reference evidence="2" key="2">
    <citation type="submission" date="2025-09" db="UniProtKB">
        <authorList>
            <consortium name="Ensembl"/>
        </authorList>
    </citation>
    <scope>IDENTIFICATION</scope>
</reference>
<dbReference type="PANTHER" id="PTHR31635:SF196">
    <property type="entry name" value="REVERSE TRANSCRIPTASE DOMAIN-CONTAINING PROTEIN-RELATED"/>
    <property type="match status" value="1"/>
</dbReference>